<evidence type="ECO:0000259" key="1">
    <source>
        <dbReference type="Pfam" id="PF03466"/>
    </source>
</evidence>
<feature type="domain" description="LysR substrate-binding" evidence="1">
    <location>
        <begin position="10"/>
        <end position="84"/>
    </location>
</feature>
<keyword evidence="3" id="KW-1185">Reference proteome</keyword>
<evidence type="ECO:0000313" key="3">
    <source>
        <dbReference type="Proteomes" id="UP000737171"/>
    </source>
</evidence>
<dbReference type="EMBL" id="JABRWJ010000008">
    <property type="protein sequence ID" value="NRF70319.1"/>
    <property type="molecule type" value="Genomic_DNA"/>
</dbReference>
<dbReference type="Gene3D" id="3.40.190.10">
    <property type="entry name" value="Periplasmic binding protein-like II"/>
    <property type="match status" value="2"/>
</dbReference>
<dbReference type="Pfam" id="PF03466">
    <property type="entry name" value="LysR_substrate"/>
    <property type="match status" value="1"/>
</dbReference>
<comment type="caution">
    <text evidence="2">The sequence shown here is derived from an EMBL/GenBank/DDBJ whole genome shotgun (WGS) entry which is preliminary data.</text>
</comment>
<dbReference type="InterPro" id="IPR005119">
    <property type="entry name" value="LysR_subst-bd"/>
</dbReference>
<dbReference type="RefSeq" id="WP_173129968.1">
    <property type="nucleotide sequence ID" value="NZ_JABRWJ010000008.1"/>
</dbReference>
<accession>A0ABX2EP21</accession>
<evidence type="ECO:0000313" key="2">
    <source>
        <dbReference type="EMBL" id="NRF70319.1"/>
    </source>
</evidence>
<name>A0ABX2EP21_9BURK</name>
<gene>
    <name evidence="2" type="ORF">HLB44_25245</name>
</gene>
<sequence length="105" mass="11452">MPTDFEAAGPAFNDADVALDAAQHGLGVALTRLSLAWPRLQSGQLVMASPVVCRAPRDNWLILREDSAALPAVRHFVQWIRGQAADWRAQMDQFDADALPSRPSS</sequence>
<organism evidence="2 3">
    <name type="scientific">Pseudaquabacterium terrae</name>
    <dbReference type="NCBI Taxonomy" id="2732868"/>
    <lineage>
        <taxon>Bacteria</taxon>
        <taxon>Pseudomonadati</taxon>
        <taxon>Pseudomonadota</taxon>
        <taxon>Betaproteobacteria</taxon>
        <taxon>Burkholderiales</taxon>
        <taxon>Sphaerotilaceae</taxon>
        <taxon>Pseudaquabacterium</taxon>
    </lineage>
</organism>
<protein>
    <recommendedName>
        <fullName evidence="1">LysR substrate-binding domain-containing protein</fullName>
    </recommendedName>
</protein>
<dbReference type="SUPFAM" id="SSF53850">
    <property type="entry name" value="Periplasmic binding protein-like II"/>
    <property type="match status" value="1"/>
</dbReference>
<dbReference type="Proteomes" id="UP000737171">
    <property type="component" value="Unassembled WGS sequence"/>
</dbReference>
<reference evidence="2 3" key="1">
    <citation type="submission" date="2020-05" db="EMBL/GenBank/DDBJ databases">
        <title>Aquincola sp. isolate from soil.</title>
        <authorList>
            <person name="Han J."/>
            <person name="Kim D.-U."/>
        </authorList>
    </citation>
    <scope>NUCLEOTIDE SEQUENCE [LARGE SCALE GENOMIC DNA]</scope>
    <source>
        <strain evidence="2 3">S2</strain>
    </source>
</reference>
<proteinExistence type="predicted"/>